<accession>T2INA8</accession>
<dbReference type="EC" id="6.3.5.6" evidence="2"/>
<evidence type="ECO:0000259" key="1">
    <source>
        <dbReference type="Pfam" id="PF01425"/>
    </source>
</evidence>
<dbReference type="InterPro" id="IPR011049">
    <property type="entry name" value="Serralysin-like_metalloprot_C"/>
</dbReference>
<dbReference type="InterPro" id="IPR023631">
    <property type="entry name" value="Amidase_dom"/>
</dbReference>
<dbReference type="GO" id="GO:0050566">
    <property type="term" value="F:asparaginyl-tRNA synthase (glutamine-hydrolyzing) activity"/>
    <property type="evidence" value="ECO:0007669"/>
    <property type="project" value="UniProtKB-EC"/>
</dbReference>
<dbReference type="RefSeq" id="WP_021832462.1">
    <property type="nucleotide sequence ID" value="NZ_CAQL01000178.1"/>
</dbReference>
<dbReference type="Gene3D" id="3.90.1300.10">
    <property type="entry name" value="Amidase signature (AS) domain"/>
    <property type="match status" value="1"/>
</dbReference>
<dbReference type="GO" id="GO:0050567">
    <property type="term" value="F:glutaminyl-tRNA synthase (glutamine-hydrolyzing) activity"/>
    <property type="evidence" value="ECO:0007669"/>
    <property type="project" value="UniProtKB-EC"/>
</dbReference>
<evidence type="ECO:0000313" key="3">
    <source>
        <dbReference type="Proteomes" id="UP000017981"/>
    </source>
</evidence>
<dbReference type="SUPFAM" id="SSF51120">
    <property type="entry name" value="beta-Roll"/>
    <property type="match status" value="1"/>
</dbReference>
<dbReference type="SUPFAM" id="SSF75304">
    <property type="entry name" value="Amidase signature (AS) enzymes"/>
    <property type="match status" value="1"/>
</dbReference>
<dbReference type="GO" id="GO:0005509">
    <property type="term" value="F:calcium ion binding"/>
    <property type="evidence" value="ECO:0007669"/>
    <property type="project" value="InterPro"/>
</dbReference>
<reference evidence="2 3" key="2">
    <citation type="submission" date="2013-09" db="EMBL/GenBank/DDBJ databases">
        <title>Whole genome comparison of six Crocosphaera watsonii strains with differing phenotypes.</title>
        <authorList>
            <person name="Bench S.R."/>
            <person name="Heller P."/>
            <person name="Frank I."/>
            <person name="Arciniega M."/>
            <person name="Shilova I.N."/>
            <person name="Zehr J.P."/>
        </authorList>
    </citation>
    <scope>NUCLEOTIDE SEQUENCE [LARGE SCALE GENOMIC DNA]</scope>
    <source>
        <strain evidence="2 3">WH 0005</strain>
    </source>
</reference>
<dbReference type="PANTHER" id="PTHR42678:SF34">
    <property type="entry name" value="OS04G0183300 PROTEIN"/>
    <property type="match status" value="1"/>
</dbReference>
<gene>
    <name evidence="2" type="ORF">CWATWH0005_4353</name>
</gene>
<keyword evidence="2" id="KW-0808">Transferase</keyword>
<dbReference type="Pfam" id="PF01425">
    <property type="entry name" value="Amidase"/>
    <property type="match status" value="1"/>
</dbReference>
<sequence>MVTGGDFLVVNPDLSGFAVKILTDNAQIELPVIVDEIAEEPIEITYELKTREEISPEDLAAVETVENIGEYTINPLMMGEAVIISDAMDLIVSIEVTQTVLIEEEETPLTITLTANRPIPDEGVIVSIDSDVENALGQFDLLRTQFDNVALLSVNDDLSGFVVRLTEQTGTIRTPVVDDDNDDGTQVITFRVESDEAEVDQENASVTLTIEDNDTREPEPQPPSSVDFTQVFGSLQEDVIEVQGQNQLIFAGDSNDLIDASLGSPFVTSSLEEATITEINQGFDTGALTSEMLVEFYLERIEAFDQSVNSIITLNEEALATAMALDVERQTSGPRSPLHGIPILLKDNIDTFDLPTSAGSLILQDSIAQDDAFVVEQLRSAGAIILGKTNLDEFARGISGLSSLGGQTLNPYDLNREPGGSSAGTAAGVASNFATFGLGTETGVSLRNPAADNNLVAIAPTEGLVSRDGVVPISFTQDRVGPLARTVTNAAIALDVMAGFDENDPVTEQSLGNIPEAGYTSLLSTTALEGSRIGVFRDLFRSGTVHEESLAIIDDAIEDFQEQGATIIDNVSLGFDLFDFLSDARASIFEFKFALNDYLESLGSDAPVQTLQDILDDGRFLPSIGNTLAFSQSIESLEDNADYLERLSRREFLQNATIDIMEQLDLDALIYPMKTVSAPLIGQTAPESDNSFTSIAGLPGIVVPAGFTSEGLPVGLEISGKPFSEASLLGFAYDYEQATLHRTSPTELNESLFSSNGNNRIYAQSGDDTLILGRGDRLFGGDGDDSFFALSEGDNIITGGAGADQFWLATAEIPDTANTITDFISGEDVIGIGGLGIGFDDLSITQQGDDTLIAFGDNELGKLLGVNASILDANNFVFT</sequence>
<proteinExistence type="predicted"/>
<dbReference type="InterPro" id="IPR001343">
    <property type="entry name" value="Hemolysn_Ca-bd"/>
</dbReference>
<reference evidence="2 3" key="1">
    <citation type="submission" date="2013-01" db="EMBL/GenBank/DDBJ databases">
        <authorList>
            <person name="Bench S."/>
        </authorList>
    </citation>
    <scope>NUCLEOTIDE SEQUENCE [LARGE SCALE GENOMIC DNA]</scope>
    <source>
        <strain evidence="2 3">WH 0005</strain>
    </source>
</reference>
<feature type="domain" description="Amidase" evidence="1">
    <location>
        <begin position="293"/>
        <end position="729"/>
    </location>
</feature>
<protein>
    <submittedName>
        <fullName evidence="2">Aspartyl-tRNA(Asn) amidotransferase subunit A @ Glutamyl-tRNA(Gln) amidotransferase subunit A</fullName>
        <ecNumber evidence="2">6.3.5.6</ecNumber>
        <ecNumber evidence="2">6.3.5.7</ecNumber>
    </submittedName>
</protein>
<comment type="caution">
    <text evidence="2">The sequence shown here is derived from an EMBL/GenBank/DDBJ whole genome shotgun (WGS) entry which is preliminary data.</text>
</comment>
<dbReference type="PANTHER" id="PTHR42678">
    <property type="entry name" value="AMIDASE"/>
    <property type="match status" value="1"/>
</dbReference>
<dbReference type="Proteomes" id="UP000017981">
    <property type="component" value="Unassembled WGS sequence"/>
</dbReference>
<dbReference type="GO" id="GO:0016740">
    <property type="term" value="F:transferase activity"/>
    <property type="evidence" value="ECO:0007669"/>
    <property type="project" value="UniProtKB-KW"/>
</dbReference>
<keyword evidence="2" id="KW-0436">Ligase</keyword>
<dbReference type="EMBL" id="CAQL01000178">
    <property type="protein sequence ID" value="CCQ54538.1"/>
    <property type="molecule type" value="Genomic_DNA"/>
</dbReference>
<organism evidence="2 3">
    <name type="scientific">Crocosphaera watsonii WH 0005</name>
    <dbReference type="NCBI Taxonomy" id="423472"/>
    <lineage>
        <taxon>Bacteria</taxon>
        <taxon>Bacillati</taxon>
        <taxon>Cyanobacteriota</taxon>
        <taxon>Cyanophyceae</taxon>
        <taxon>Oscillatoriophycideae</taxon>
        <taxon>Chroococcales</taxon>
        <taxon>Aphanothecaceae</taxon>
        <taxon>Crocosphaera</taxon>
    </lineage>
</organism>
<dbReference type="Pfam" id="PF00353">
    <property type="entry name" value="HemolysinCabind"/>
    <property type="match status" value="2"/>
</dbReference>
<evidence type="ECO:0000313" key="2">
    <source>
        <dbReference type="EMBL" id="CCQ54538.1"/>
    </source>
</evidence>
<name>T2INA8_CROWT</name>
<dbReference type="AlphaFoldDB" id="T2INA8"/>
<dbReference type="InterPro" id="IPR036928">
    <property type="entry name" value="AS_sf"/>
</dbReference>
<dbReference type="EC" id="6.3.5.7" evidence="2"/>